<dbReference type="InterPro" id="IPR029068">
    <property type="entry name" value="Glyas_Bleomycin-R_OHBP_Dase"/>
</dbReference>
<dbReference type="Gene3D" id="3.30.720.120">
    <property type="match status" value="1"/>
</dbReference>
<protein>
    <submittedName>
        <fullName evidence="2">Glyoxalase/bleomycin resistance/extradiol dioxygenase family protein</fullName>
    </submittedName>
</protein>
<organism evidence="2 3">
    <name type="scientific">Nocardia donostiensis</name>
    <dbReference type="NCBI Taxonomy" id="1538463"/>
    <lineage>
        <taxon>Bacteria</taxon>
        <taxon>Bacillati</taxon>
        <taxon>Actinomycetota</taxon>
        <taxon>Actinomycetes</taxon>
        <taxon>Mycobacteriales</taxon>
        <taxon>Nocardiaceae</taxon>
        <taxon>Nocardia</taxon>
    </lineage>
</organism>
<dbReference type="STRING" id="1538463.B0T36_02235"/>
<dbReference type="OrthoDB" id="9798201at2"/>
<dbReference type="AlphaFoldDB" id="A0A1W0B235"/>
<reference evidence="2 3" key="1">
    <citation type="journal article" date="2016" name="Antonie Van Leeuwenhoek">
        <title>Nocardia donostiensis sp. nov., isolated from human respiratory specimens.</title>
        <authorList>
            <person name="Ercibengoa M."/>
            <person name="Bell M."/>
            <person name="Marimon J.M."/>
            <person name="Humrighouse B."/>
            <person name="Klenk H.P."/>
            <person name="Potter G."/>
            <person name="Perez-Trallero E."/>
        </authorList>
    </citation>
    <scope>NUCLEOTIDE SEQUENCE [LARGE SCALE GENOMIC DNA]</scope>
    <source>
        <strain evidence="2 3">X1655</strain>
    </source>
</reference>
<keyword evidence="2" id="KW-0560">Oxidoreductase</keyword>
<keyword evidence="2" id="KW-0223">Dioxygenase</keyword>
<evidence type="ECO:0000313" key="2">
    <source>
        <dbReference type="EMBL" id="ONM47230.1"/>
    </source>
</evidence>
<dbReference type="InterPro" id="IPR037523">
    <property type="entry name" value="VOC_core"/>
</dbReference>
<dbReference type="PROSITE" id="PS51819">
    <property type="entry name" value="VOC"/>
    <property type="match status" value="1"/>
</dbReference>
<dbReference type="Gene3D" id="3.30.720.110">
    <property type="match status" value="1"/>
</dbReference>
<feature type="domain" description="VOC" evidence="1">
    <location>
        <begin position="4"/>
        <end position="124"/>
    </location>
</feature>
<comment type="caution">
    <text evidence="2">The sequence shown here is derived from an EMBL/GenBank/DDBJ whole genome shotgun (WGS) entry which is preliminary data.</text>
</comment>
<accession>A0A1W0B235</accession>
<proteinExistence type="predicted"/>
<gene>
    <name evidence="2" type="ORF">B0T46_18270</name>
</gene>
<dbReference type="SUPFAM" id="SSF54593">
    <property type="entry name" value="Glyoxalase/Bleomycin resistance protein/Dihydroxybiphenyl dioxygenase"/>
    <property type="match status" value="1"/>
</dbReference>
<dbReference type="Proteomes" id="UP000188836">
    <property type="component" value="Unassembled WGS sequence"/>
</dbReference>
<dbReference type="InterPro" id="IPR004360">
    <property type="entry name" value="Glyas_Fos-R_dOase_dom"/>
</dbReference>
<name>A0A1W0B235_9NOCA</name>
<evidence type="ECO:0000313" key="3">
    <source>
        <dbReference type="Proteomes" id="UP000188836"/>
    </source>
</evidence>
<keyword evidence="3" id="KW-1185">Reference proteome</keyword>
<evidence type="ECO:0000259" key="1">
    <source>
        <dbReference type="PROSITE" id="PS51819"/>
    </source>
</evidence>
<dbReference type="GO" id="GO:0051213">
    <property type="term" value="F:dioxygenase activity"/>
    <property type="evidence" value="ECO:0007669"/>
    <property type="project" value="UniProtKB-KW"/>
</dbReference>
<dbReference type="EMBL" id="MUMY01000016">
    <property type="protein sequence ID" value="ONM47230.1"/>
    <property type="molecule type" value="Genomic_DNA"/>
</dbReference>
<dbReference type="RefSeq" id="WP_077118938.1">
    <property type="nucleotide sequence ID" value="NZ_LOKT01000002.1"/>
</dbReference>
<sequence>MTLSSFYPVIATSDVAAARDFYTQWFGFELTFDADWYISMRRPGPPDYELALLDCTHPTVPEGYRKPVQGLLLNFEVDDVDAEWERLVVRGGLRAELDIRTEGFGQRHFILADPVGVLIDVITEVPPSSEYADGFVTSAGA</sequence>
<dbReference type="Pfam" id="PF00903">
    <property type="entry name" value="Glyoxalase"/>
    <property type="match status" value="1"/>
</dbReference>